<evidence type="ECO:0000259" key="8">
    <source>
        <dbReference type="PROSITE" id="PS50928"/>
    </source>
</evidence>
<dbReference type="Proteomes" id="UP000032515">
    <property type="component" value="Unassembled WGS sequence"/>
</dbReference>
<dbReference type="Gene3D" id="1.10.3720.10">
    <property type="entry name" value="MetI-like"/>
    <property type="match status" value="1"/>
</dbReference>
<feature type="domain" description="ABC transmembrane type-1" evidence="8">
    <location>
        <begin position="58"/>
        <end position="242"/>
    </location>
</feature>
<gene>
    <name evidence="9" type="ORF">OO17_07080</name>
</gene>
<dbReference type="OrthoDB" id="7260900at2"/>
<accession>A0A0D7EZY4</accession>
<dbReference type="PATRIC" id="fig|1076.23.peg.602"/>
<dbReference type="PROSITE" id="PS50928">
    <property type="entry name" value="ABC_TM1"/>
    <property type="match status" value="1"/>
</dbReference>
<dbReference type="PANTHER" id="PTHR30151:SF0">
    <property type="entry name" value="ABC TRANSPORTER PERMEASE PROTEIN MJ0413-RELATED"/>
    <property type="match status" value="1"/>
</dbReference>
<proteinExistence type="inferred from homology"/>
<dbReference type="SUPFAM" id="SSF161098">
    <property type="entry name" value="MetI-like"/>
    <property type="match status" value="1"/>
</dbReference>
<comment type="caution">
    <text evidence="9">The sequence shown here is derived from an EMBL/GenBank/DDBJ whole genome shotgun (WGS) entry which is preliminary data.</text>
</comment>
<dbReference type="EMBL" id="JXXE01000135">
    <property type="protein sequence ID" value="KIZ46161.1"/>
    <property type="molecule type" value="Genomic_DNA"/>
</dbReference>
<evidence type="ECO:0000256" key="6">
    <source>
        <dbReference type="ARBA" id="ARBA00023136"/>
    </source>
</evidence>
<evidence type="ECO:0000313" key="9">
    <source>
        <dbReference type="EMBL" id="KIZ46161.1"/>
    </source>
</evidence>
<evidence type="ECO:0000256" key="7">
    <source>
        <dbReference type="RuleBase" id="RU363032"/>
    </source>
</evidence>
<feature type="transmembrane region" description="Helical" evidence="7">
    <location>
        <begin position="220"/>
        <end position="241"/>
    </location>
</feature>
<evidence type="ECO:0000256" key="3">
    <source>
        <dbReference type="ARBA" id="ARBA00022475"/>
    </source>
</evidence>
<protein>
    <submittedName>
        <fullName evidence="9">ABC transporter permease</fullName>
    </submittedName>
</protein>
<comment type="subcellular location">
    <subcellularLocation>
        <location evidence="1 7">Cell membrane</location>
        <topology evidence="1 7">Multi-pass membrane protein</topology>
    </subcellularLocation>
</comment>
<reference evidence="9 10" key="1">
    <citation type="submission" date="2014-11" db="EMBL/GenBank/DDBJ databases">
        <title>Genomics and ecophysiology of heterotrophic nitrogen fixing bacteria isolated from estuarine surface water.</title>
        <authorList>
            <person name="Bentzon-Tilia M."/>
            <person name="Severin I."/>
            <person name="Hansen L.H."/>
            <person name="Riemann L."/>
        </authorList>
    </citation>
    <scope>NUCLEOTIDE SEQUENCE [LARGE SCALE GENOMIC DNA]</scope>
    <source>
        <strain evidence="9 10">BAL398</strain>
    </source>
</reference>
<feature type="transmembrane region" description="Helical" evidence="7">
    <location>
        <begin position="66"/>
        <end position="89"/>
    </location>
</feature>
<evidence type="ECO:0000256" key="5">
    <source>
        <dbReference type="ARBA" id="ARBA00022989"/>
    </source>
</evidence>
<evidence type="ECO:0000256" key="2">
    <source>
        <dbReference type="ARBA" id="ARBA00022448"/>
    </source>
</evidence>
<sequence>MTRIAWWLASAVFLAAIILVWHMLAEAKLISPVFLPTPQRVWNALVRAFQNGTLIPYSIQTIEHLFWGWFVASCLAILLGAIIGSSPALRAYLQPSLEFMRPLPASATIPVFTIAIGLNESMALTVIAFGAIWPTLLSTVHGFENVDERLYEVSAALGLSKFETIWKIALPSAMPDILAGMRISITVALILTIVCEMMAGVGGLGQWILNAGRTFRSDNLFAGILVLSVLGLVSTNMISALERSLLRWKQP</sequence>
<name>A0A0D7EZY4_RHOPL</name>
<organism evidence="9 10">
    <name type="scientific">Rhodopseudomonas palustris</name>
    <dbReference type="NCBI Taxonomy" id="1076"/>
    <lineage>
        <taxon>Bacteria</taxon>
        <taxon>Pseudomonadati</taxon>
        <taxon>Pseudomonadota</taxon>
        <taxon>Alphaproteobacteria</taxon>
        <taxon>Hyphomicrobiales</taxon>
        <taxon>Nitrobacteraceae</taxon>
        <taxon>Rhodopseudomonas</taxon>
    </lineage>
</organism>
<feature type="transmembrane region" description="Helical" evidence="7">
    <location>
        <begin position="185"/>
        <end position="208"/>
    </location>
</feature>
<keyword evidence="6 7" id="KW-0472">Membrane</keyword>
<dbReference type="AlphaFoldDB" id="A0A0D7EZY4"/>
<evidence type="ECO:0000256" key="4">
    <source>
        <dbReference type="ARBA" id="ARBA00022692"/>
    </source>
</evidence>
<dbReference type="GO" id="GO:0055085">
    <property type="term" value="P:transmembrane transport"/>
    <property type="evidence" value="ECO:0007669"/>
    <property type="project" value="InterPro"/>
</dbReference>
<dbReference type="GO" id="GO:0005886">
    <property type="term" value="C:plasma membrane"/>
    <property type="evidence" value="ECO:0007669"/>
    <property type="project" value="UniProtKB-SubCell"/>
</dbReference>
<keyword evidence="3" id="KW-1003">Cell membrane</keyword>
<dbReference type="InterPro" id="IPR035906">
    <property type="entry name" value="MetI-like_sf"/>
</dbReference>
<dbReference type="CDD" id="cd06261">
    <property type="entry name" value="TM_PBP2"/>
    <property type="match status" value="1"/>
</dbReference>
<dbReference type="RefSeq" id="WP_044407748.1">
    <property type="nucleotide sequence ID" value="NZ_JXXE01000135.1"/>
</dbReference>
<keyword evidence="2 7" id="KW-0813">Transport</keyword>
<feature type="transmembrane region" description="Helical" evidence="7">
    <location>
        <begin position="109"/>
        <end position="133"/>
    </location>
</feature>
<keyword evidence="5 7" id="KW-1133">Transmembrane helix</keyword>
<dbReference type="Pfam" id="PF00528">
    <property type="entry name" value="BPD_transp_1"/>
    <property type="match status" value="1"/>
</dbReference>
<keyword evidence="4 7" id="KW-0812">Transmembrane</keyword>
<dbReference type="InterPro" id="IPR000515">
    <property type="entry name" value="MetI-like"/>
</dbReference>
<dbReference type="PANTHER" id="PTHR30151">
    <property type="entry name" value="ALKANE SULFONATE ABC TRANSPORTER-RELATED, MEMBRANE SUBUNIT"/>
    <property type="match status" value="1"/>
</dbReference>
<evidence type="ECO:0000313" key="10">
    <source>
        <dbReference type="Proteomes" id="UP000032515"/>
    </source>
</evidence>
<evidence type="ECO:0000256" key="1">
    <source>
        <dbReference type="ARBA" id="ARBA00004651"/>
    </source>
</evidence>
<comment type="similarity">
    <text evidence="7">Belongs to the binding-protein-dependent transport system permease family.</text>
</comment>